<protein>
    <submittedName>
        <fullName evidence="2">Uncharacterized protein</fullName>
    </submittedName>
</protein>
<accession>A0A379PLK4</accession>
<evidence type="ECO:0000313" key="2">
    <source>
        <dbReference type="EMBL" id="SUE95851.1"/>
    </source>
</evidence>
<keyword evidence="1" id="KW-0472">Membrane</keyword>
<dbReference type="EMBL" id="UGUU01000002">
    <property type="protein sequence ID" value="SUE95851.1"/>
    <property type="molecule type" value="Genomic_DNA"/>
</dbReference>
<gene>
    <name evidence="2" type="ORF">NCTC10899_05092</name>
</gene>
<evidence type="ECO:0000256" key="1">
    <source>
        <dbReference type="SAM" id="Phobius"/>
    </source>
</evidence>
<reference evidence="2 3" key="1">
    <citation type="submission" date="2018-06" db="EMBL/GenBank/DDBJ databases">
        <authorList>
            <consortium name="Pathogen Informatics"/>
            <person name="Doyle S."/>
        </authorList>
    </citation>
    <scope>NUCLEOTIDE SEQUENCE [LARGE SCALE GENOMIC DNA]</scope>
    <source>
        <strain evidence="2 3">NCTC10899</strain>
    </source>
</reference>
<feature type="transmembrane region" description="Helical" evidence="1">
    <location>
        <begin position="53"/>
        <end position="71"/>
    </location>
</feature>
<keyword evidence="1" id="KW-1133">Transmembrane helix</keyword>
<name>A0A379PLK4_ECTME</name>
<dbReference type="AlphaFoldDB" id="A0A379PLK4"/>
<sequence>MKMPKYKVPNWLWTALEWLMIVGIVICGIAVVIGIIVGFLALVIMLRFGIPALCIWFALDYGVGDWLASMIPQVPAAAFHPTFWQALIGVIIWRVTLKVLFGYKRPDPAVQKLVDMLKRAEKATKVRIKARATA</sequence>
<dbReference type="Proteomes" id="UP000254260">
    <property type="component" value="Unassembled WGS sequence"/>
</dbReference>
<organism evidence="2 3">
    <name type="scientific">Ectopseudomonas mendocina</name>
    <name type="common">Pseudomonas mendocina</name>
    <dbReference type="NCBI Taxonomy" id="300"/>
    <lineage>
        <taxon>Bacteria</taxon>
        <taxon>Pseudomonadati</taxon>
        <taxon>Pseudomonadota</taxon>
        <taxon>Gammaproteobacteria</taxon>
        <taxon>Pseudomonadales</taxon>
        <taxon>Pseudomonadaceae</taxon>
        <taxon>Ectopseudomonas</taxon>
    </lineage>
</organism>
<proteinExistence type="predicted"/>
<feature type="transmembrane region" description="Helical" evidence="1">
    <location>
        <begin position="20"/>
        <end position="46"/>
    </location>
</feature>
<keyword evidence="1" id="KW-0812">Transmembrane</keyword>
<dbReference type="RefSeq" id="WP_147285435.1">
    <property type="nucleotide sequence ID" value="NZ_UGUU01000002.1"/>
</dbReference>
<evidence type="ECO:0000313" key="3">
    <source>
        <dbReference type="Proteomes" id="UP000254260"/>
    </source>
</evidence>
<feature type="transmembrane region" description="Helical" evidence="1">
    <location>
        <begin position="83"/>
        <end position="103"/>
    </location>
</feature>